<protein>
    <submittedName>
        <fullName evidence="2">ABC transporter permease subunit</fullName>
    </submittedName>
</protein>
<keyword evidence="1" id="KW-0472">Membrane</keyword>
<dbReference type="GO" id="GO:0140359">
    <property type="term" value="F:ABC-type transporter activity"/>
    <property type="evidence" value="ECO:0007669"/>
    <property type="project" value="InterPro"/>
</dbReference>
<dbReference type="KEGG" id="scyp:JYB88_02095"/>
<organism evidence="2 3">
    <name type="scientific">Shewanella cyperi</name>
    <dbReference type="NCBI Taxonomy" id="2814292"/>
    <lineage>
        <taxon>Bacteria</taxon>
        <taxon>Pseudomonadati</taxon>
        <taxon>Pseudomonadota</taxon>
        <taxon>Gammaproteobacteria</taxon>
        <taxon>Alteromonadales</taxon>
        <taxon>Shewanellaceae</taxon>
        <taxon>Shewanella</taxon>
    </lineage>
</organism>
<dbReference type="PANTHER" id="PTHR43471">
    <property type="entry name" value="ABC TRANSPORTER PERMEASE"/>
    <property type="match status" value="1"/>
</dbReference>
<accession>A0A974XNH0</accession>
<keyword evidence="3" id="KW-1185">Reference proteome</keyword>
<evidence type="ECO:0000313" key="3">
    <source>
        <dbReference type="Proteomes" id="UP000663281"/>
    </source>
</evidence>
<dbReference type="Pfam" id="PF12679">
    <property type="entry name" value="ABC2_membrane_2"/>
    <property type="match status" value="1"/>
</dbReference>
<name>A0A974XNH0_9GAMM</name>
<proteinExistence type="predicted"/>
<feature type="transmembrane region" description="Helical" evidence="1">
    <location>
        <begin position="113"/>
        <end position="131"/>
    </location>
</feature>
<evidence type="ECO:0000256" key="1">
    <source>
        <dbReference type="SAM" id="Phobius"/>
    </source>
</evidence>
<gene>
    <name evidence="2" type="ORF">JYB88_02095</name>
</gene>
<dbReference type="AlphaFoldDB" id="A0A974XNH0"/>
<dbReference type="EMBL" id="CP071504">
    <property type="protein sequence ID" value="QSX30473.1"/>
    <property type="molecule type" value="Genomic_DNA"/>
</dbReference>
<feature type="transmembrane region" description="Helical" evidence="1">
    <location>
        <begin position="53"/>
        <end position="77"/>
    </location>
</feature>
<dbReference type="PANTHER" id="PTHR43471:SF1">
    <property type="entry name" value="ABC TRANSPORTER PERMEASE PROTEIN NOSY-RELATED"/>
    <property type="match status" value="1"/>
</dbReference>
<feature type="transmembrane region" description="Helical" evidence="1">
    <location>
        <begin position="247"/>
        <end position="269"/>
    </location>
</feature>
<keyword evidence="1" id="KW-0812">Transmembrane</keyword>
<dbReference type="Proteomes" id="UP000663281">
    <property type="component" value="Chromosome"/>
</dbReference>
<sequence length="274" mass="28892">MTQSPVLAVAIKEFQDGLRNRWLLSITLIFAVLSLGLSYYGAAASGTVGTLSLSSTIASLASLAVFLIPLIALLLAYDSFVGEQESGTLLLLLTYPLSHNQLLLGKFIGQGTIISLATALGFGSSALLLALQTQVEGLLPAFGLFILTAALLGLCFIALAYVISLSVSEKSKAAGLALSLWFAFVLVFDLALLALLVGVKDGLDQQWLIQIMLLNPADLFRLINMAALDTSDVNGVLAVAINSSWSVPSLLALMLAWVLVPLGLAALIFNRKSL</sequence>
<keyword evidence="1" id="KW-1133">Transmembrane helix</keyword>
<evidence type="ECO:0000313" key="2">
    <source>
        <dbReference type="EMBL" id="QSX30473.1"/>
    </source>
</evidence>
<feature type="transmembrane region" description="Helical" evidence="1">
    <location>
        <begin position="22"/>
        <end position="41"/>
    </location>
</feature>
<reference evidence="2 3" key="1">
    <citation type="submission" date="2021-03" db="EMBL/GenBank/DDBJ databases">
        <title>Novel species identification of genus Shewanella.</title>
        <authorList>
            <person name="Liu G."/>
            <person name="Zhang Q."/>
        </authorList>
    </citation>
    <scope>NUCLEOTIDE SEQUENCE [LARGE SCALE GENOMIC DNA]</scope>
    <source>
        <strain evidence="2 3">FJAT-53726</strain>
    </source>
</reference>
<dbReference type="GO" id="GO:0005886">
    <property type="term" value="C:plasma membrane"/>
    <property type="evidence" value="ECO:0007669"/>
    <property type="project" value="UniProtKB-SubCell"/>
</dbReference>
<feature type="transmembrane region" description="Helical" evidence="1">
    <location>
        <begin position="138"/>
        <end position="163"/>
    </location>
</feature>
<dbReference type="RefSeq" id="WP_207321810.1">
    <property type="nucleotide sequence ID" value="NZ_CP071501.1"/>
</dbReference>
<feature type="transmembrane region" description="Helical" evidence="1">
    <location>
        <begin position="175"/>
        <end position="199"/>
    </location>
</feature>